<dbReference type="EMBL" id="JASKYM010000003">
    <property type="protein sequence ID" value="MDK2563583.1"/>
    <property type="molecule type" value="Genomic_DNA"/>
</dbReference>
<evidence type="ECO:0000313" key="3">
    <source>
        <dbReference type="Proteomes" id="UP001301012"/>
    </source>
</evidence>
<dbReference type="InterPro" id="IPR045584">
    <property type="entry name" value="Pilin-like"/>
</dbReference>
<dbReference type="NCBIfam" id="TIGR02532">
    <property type="entry name" value="IV_pilin_GFxxxE"/>
    <property type="match status" value="1"/>
</dbReference>
<name>A0ABT7E9I9_9FIRM</name>
<keyword evidence="1" id="KW-1133">Transmembrane helix</keyword>
<keyword evidence="3" id="KW-1185">Reference proteome</keyword>
<dbReference type="Pfam" id="PF07963">
    <property type="entry name" value="N_methyl"/>
    <property type="match status" value="1"/>
</dbReference>
<accession>A0ABT7E9I9</accession>
<dbReference type="SUPFAM" id="SSF54523">
    <property type="entry name" value="Pili subunits"/>
    <property type="match status" value="1"/>
</dbReference>
<dbReference type="Gene3D" id="3.30.700.10">
    <property type="entry name" value="Glycoprotein, Type 4 Pilin"/>
    <property type="match status" value="1"/>
</dbReference>
<gene>
    <name evidence="2" type="ORF">QOZ84_08475</name>
</gene>
<keyword evidence="1" id="KW-0472">Membrane</keyword>
<evidence type="ECO:0000313" key="2">
    <source>
        <dbReference type="EMBL" id="MDK2563583.1"/>
    </source>
</evidence>
<proteinExistence type="predicted"/>
<dbReference type="InterPro" id="IPR012902">
    <property type="entry name" value="N_methyl_site"/>
</dbReference>
<reference evidence="2 3" key="1">
    <citation type="submission" date="2023-05" db="EMBL/GenBank/DDBJ databases">
        <title>Rombocin, a short stable natural nisin variant, displays selective antimicrobial activity against Listeria monocytogenes and employs dual mode of action to kill target bacterial strains.</title>
        <authorList>
            <person name="Wambui J."/>
            <person name="Stephan R."/>
            <person name="Kuipers O.P."/>
        </authorList>
    </citation>
    <scope>NUCLEOTIDE SEQUENCE [LARGE SCALE GENOMIC DNA]</scope>
    <source>
        <strain evidence="2 3">RC002</strain>
    </source>
</reference>
<comment type="caution">
    <text evidence="2">The sequence shown here is derived from an EMBL/GenBank/DDBJ whole genome shotgun (WGS) entry which is preliminary data.</text>
</comment>
<dbReference type="RefSeq" id="WP_284132531.1">
    <property type="nucleotide sequence ID" value="NZ_JASKYM010000003.1"/>
</dbReference>
<keyword evidence="1" id="KW-0812">Transmembrane</keyword>
<organism evidence="2 3">
    <name type="scientific">Romboutsia sedimentorum</name>
    <dbReference type="NCBI Taxonomy" id="1368474"/>
    <lineage>
        <taxon>Bacteria</taxon>
        <taxon>Bacillati</taxon>
        <taxon>Bacillota</taxon>
        <taxon>Clostridia</taxon>
        <taxon>Peptostreptococcales</taxon>
        <taxon>Peptostreptococcaceae</taxon>
        <taxon>Romboutsia</taxon>
    </lineage>
</organism>
<protein>
    <submittedName>
        <fullName evidence="2">Type II secretion system protein</fullName>
    </submittedName>
</protein>
<sequence length="125" mass="13575">MKNKKRKPGFTLVEMVIVVTILGILSSLGFMKFGQVQENAKLNSDYVAASSLATATNLALNDNKVKVGDKVTPQVLQGHGYISTVPKSQSKDTDFEIAIEKDSQVIVKVGDVVFYPKVEKQNSAS</sequence>
<evidence type="ECO:0000256" key="1">
    <source>
        <dbReference type="SAM" id="Phobius"/>
    </source>
</evidence>
<dbReference type="Proteomes" id="UP001301012">
    <property type="component" value="Unassembled WGS sequence"/>
</dbReference>
<feature type="transmembrane region" description="Helical" evidence="1">
    <location>
        <begin position="12"/>
        <end position="31"/>
    </location>
</feature>